<dbReference type="InterPro" id="IPR027417">
    <property type="entry name" value="P-loop_NTPase"/>
</dbReference>
<dbReference type="RefSeq" id="WP_126598934.1">
    <property type="nucleotide sequence ID" value="NZ_LR134510.1"/>
</dbReference>
<dbReference type="GO" id="GO:0008408">
    <property type="term" value="F:3'-5' exonuclease activity"/>
    <property type="evidence" value="ECO:0007669"/>
    <property type="project" value="InterPro"/>
</dbReference>
<evidence type="ECO:0000256" key="5">
    <source>
        <dbReference type="ARBA" id="ARBA00022705"/>
    </source>
</evidence>
<accession>A0A448TT44</accession>
<dbReference type="Proteomes" id="UP000279799">
    <property type="component" value="Chromosome"/>
</dbReference>
<keyword evidence="3 9" id="KW-0808">Transferase</keyword>
<evidence type="ECO:0000256" key="3">
    <source>
        <dbReference type="ARBA" id="ARBA00022679"/>
    </source>
</evidence>
<dbReference type="NCBIfam" id="NF005362">
    <property type="entry name" value="PRK06871.1"/>
    <property type="match status" value="1"/>
</dbReference>
<dbReference type="PANTHER" id="PTHR11669">
    <property type="entry name" value="REPLICATION FACTOR C / DNA POLYMERASE III GAMMA-TAU SUBUNIT"/>
    <property type="match status" value="1"/>
</dbReference>
<keyword evidence="6" id="KW-0239">DNA-directed DNA polymerase</keyword>
<proteinExistence type="predicted"/>
<evidence type="ECO:0000256" key="2">
    <source>
        <dbReference type="ARBA" id="ARBA00014363"/>
    </source>
</evidence>
<keyword evidence="5" id="KW-0235">DNA replication</keyword>
<dbReference type="InterPro" id="IPR004622">
    <property type="entry name" value="DNA_pol_HolB"/>
</dbReference>
<dbReference type="Gene3D" id="3.40.50.300">
    <property type="entry name" value="P-loop containing nucleotide triphosphate hydrolases"/>
    <property type="match status" value="1"/>
</dbReference>
<dbReference type="InterPro" id="IPR050238">
    <property type="entry name" value="DNA_Rep/Repair_Clamp_Loader"/>
</dbReference>
<comment type="catalytic activity">
    <reaction evidence="7">
        <text>DNA(n) + a 2'-deoxyribonucleoside 5'-triphosphate = DNA(n+1) + diphosphate</text>
        <dbReference type="Rhea" id="RHEA:22508"/>
        <dbReference type="Rhea" id="RHEA-COMP:17339"/>
        <dbReference type="Rhea" id="RHEA-COMP:17340"/>
        <dbReference type="ChEBI" id="CHEBI:33019"/>
        <dbReference type="ChEBI" id="CHEBI:61560"/>
        <dbReference type="ChEBI" id="CHEBI:173112"/>
        <dbReference type="EC" id="2.7.7.7"/>
    </reaction>
</comment>
<organism evidence="9 10">
    <name type="scientific">Actinobacillus delphinicola</name>
    <dbReference type="NCBI Taxonomy" id="51161"/>
    <lineage>
        <taxon>Bacteria</taxon>
        <taxon>Pseudomonadati</taxon>
        <taxon>Pseudomonadota</taxon>
        <taxon>Gammaproteobacteria</taxon>
        <taxon>Pasteurellales</taxon>
        <taxon>Pasteurellaceae</taxon>
        <taxon>Actinobacillus</taxon>
    </lineage>
</organism>
<evidence type="ECO:0000256" key="6">
    <source>
        <dbReference type="ARBA" id="ARBA00022932"/>
    </source>
</evidence>
<gene>
    <name evidence="9" type="primary">holB</name>
    <name evidence="9" type="ORF">NCTC12871_00649</name>
</gene>
<dbReference type="SUPFAM" id="SSF48019">
    <property type="entry name" value="post-AAA+ oligomerization domain-like"/>
    <property type="match status" value="1"/>
</dbReference>
<dbReference type="NCBIfam" id="TIGR00678">
    <property type="entry name" value="holB"/>
    <property type="match status" value="1"/>
</dbReference>
<name>A0A448TT44_9PAST</name>
<sequence length="333" mass="37977">MQPLYPWLITDYQKITYAFQRGLGHHALLFKGDTGLGIEELIFHISGFLLCQSHEVHPCGHCHQCRLYQANNHPDFYHLAPIEDKDIGVDQVREVLEKLTQSAQQGGNKVVFIDGANRLTEAAANAILKNLEEPRPNTYFLIKSEQGLPLLPTIYSRCQPWLIASPSAMQSVAWLQTQLPNISEDILLPALRMSAYRPLSALNFVQENLLEQRTTLLRHFWLFYTRLSPLEILPSFDKAILFQQLDWIEAFVNDSLKYKLGIFSGWQCADIAKGIERFAANLSVDSLLGIQQILQKLRTDLREINAVNQELILLDGLTQLITKIFAPKLKEIE</sequence>
<evidence type="ECO:0000256" key="4">
    <source>
        <dbReference type="ARBA" id="ARBA00022695"/>
    </source>
</evidence>
<dbReference type="GO" id="GO:0006261">
    <property type="term" value="P:DNA-templated DNA replication"/>
    <property type="evidence" value="ECO:0007669"/>
    <property type="project" value="TreeGrafter"/>
</dbReference>
<dbReference type="EMBL" id="LR134510">
    <property type="protein sequence ID" value="VEJ09204.1"/>
    <property type="molecule type" value="Genomic_DNA"/>
</dbReference>
<dbReference type="InterPro" id="IPR015199">
    <property type="entry name" value="DNA_pol_III_delta_C"/>
</dbReference>
<evidence type="ECO:0000313" key="9">
    <source>
        <dbReference type="EMBL" id="VEJ09204.1"/>
    </source>
</evidence>
<dbReference type="GO" id="GO:0003887">
    <property type="term" value="F:DNA-directed DNA polymerase activity"/>
    <property type="evidence" value="ECO:0007669"/>
    <property type="project" value="UniProtKB-KW"/>
</dbReference>
<dbReference type="PANTHER" id="PTHR11669:SF8">
    <property type="entry name" value="DNA POLYMERASE III SUBUNIT DELTA"/>
    <property type="match status" value="1"/>
</dbReference>
<feature type="domain" description="DNA polymerase III delta subunit C-terminal" evidence="8">
    <location>
        <begin position="208"/>
        <end position="320"/>
    </location>
</feature>
<evidence type="ECO:0000259" key="8">
    <source>
        <dbReference type="Pfam" id="PF09115"/>
    </source>
</evidence>
<dbReference type="OrthoDB" id="9811073at2"/>
<dbReference type="GO" id="GO:0003677">
    <property type="term" value="F:DNA binding"/>
    <property type="evidence" value="ECO:0007669"/>
    <property type="project" value="InterPro"/>
</dbReference>
<keyword evidence="4 9" id="KW-0548">Nucleotidyltransferase</keyword>
<evidence type="ECO:0000256" key="7">
    <source>
        <dbReference type="ARBA" id="ARBA00049244"/>
    </source>
</evidence>
<dbReference type="KEGG" id="adp:NCTC12871_00649"/>
<dbReference type="InterPro" id="IPR008921">
    <property type="entry name" value="DNA_pol3_clamp-load_cplx_C"/>
</dbReference>
<dbReference type="EC" id="2.7.7.7" evidence="1"/>
<dbReference type="SUPFAM" id="SSF52540">
    <property type="entry name" value="P-loop containing nucleoside triphosphate hydrolases"/>
    <property type="match status" value="1"/>
</dbReference>
<dbReference type="Pfam" id="PF13177">
    <property type="entry name" value="DNA_pol3_delta2"/>
    <property type="match status" value="1"/>
</dbReference>
<evidence type="ECO:0000313" key="10">
    <source>
        <dbReference type="Proteomes" id="UP000279799"/>
    </source>
</evidence>
<reference evidence="9 10" key="1">
    <citation type="submission" date="2018-12" db="EMBL/GenBank/DDBJ databases">
        <authorList>
            <consortium name="Pathogen Informatics"/>
        </authorList>
    </citation>
    <scope>NUCLEOTIDE SEQUENCE [LARGE SCALE GENOMIC DNA]</scope>
    <source>
        <strain evidence="9 10">NCTC12871</strain>
    </source>
</reference>
<evidence type="ECO:0000256" key="1">
    <source>
        <dbReference type="ARBA" id="ARBA00012417"/>
    </source>
</evidence>
<keyword evidence="10" id="KW-1185">Reference proteome</keyword>
<dbReference type="Pfam" id="PF09115">
    <property type="entry name" value="DNApol3-delta_C"/>
    <property type="match status" value="1"/>
</dbReference>
<dbReference type="AlphaFoldDB" id="A0A448TT44"/>
<dbReference type="GO" id="GO:0009360">
    <property type="term" value="C:DNA polymerase III complex"/>
    <property type="evidence" value="ECO:0007669"/>
    <property type="project" value="InterPro"/>
</dbReference>
<dbReference type="Gene3D" id="1.20.272.10">
    <property type="match status" value="1"/>
</dbReference>
<protein>
    <recommendedName>
        <fullName evidence="2">DNA polymerase III subunit delta'</fullName>
        <ecNumber evidence="1">2.7.7.7</ecNumber>
    </recommendedName>
</protein>